<dbReference type="Pfam" id="PF25791">
    <property type="entry name" value="WHD_BREX_BrxC"/>
    <property type="match status" value="1"/>
</dbReference>
<evidence type="ECO:0000313" key="5">
    <source>
        <dbReference type="Proteomes" id="UP000270468"/>
    </source>
</evidence>
<accession>A0A3P5WDN4</accession>
<feature type="domain" description="Probable ATP-binding protein BrxC winged helix-turn-helix" evidence="1">
    <location>
        <begin position="734"/>
        <end position="858"/>
    </location>
</feature>
<dbReference type="AlphaFoldDB" id="A0A3P5WDN4"/>
<sequence>MEIKKMFAKSIERDIKGVIKIGNENDDIHQELDEYVVTNELEKHIGDFFSSYKKGVNGHTDEVGVWISGFFGSGKSHFLKILSYLTGNASVMGQKAITYFDDKIQHTGILDDMKLAGETTKDIILFDIDAKSESDAKNDKNAIVKVMNKAFNEMQGFCGAIPWIADIERQMLKRNEYDSFKETFKEISGNEWIETREDFYYEEDAIIKALSTTTKMSEDAARNWFERAESEYTISIDRFAQRVSDYIAAKGGNHHVLFFIDEIGQYIGEDSQLMLNLQTIIHEFGLKCKGKAWVIVTSQEDYDSFMAVKGNDFSKIQGRFDTKLSLSSAYVDEVITKRLLLKNMYAQDMLTLMYQQKSSTINNLLTFSEQTATMRKYGSEQEFVDVYPFIPYQFNLLQRAITEIANHSNTSKHQSRGERSLLSSFQEAALQYAGEDEGTLVPFSTFYRPMESFLESSVRTVIIHASKNEHLTVYDVEVLKLLFLMKYVKEVPSTLENIATLMVDHIDVDKIELKKKIEKSLLRLAKETLIQKNGFEYIFLTNDEQDVDREIKNIHIGTAEVIQKIGEVLFGNIYTDKKYRHSQKDHFDFNELIDDRPIGSQSHDIGLRIVTPYFNVGTDLDSAELRSISMRETNVIVHLPSDTSYLEEMEEVLKIQSYLNIKSGVSLSQVIEDIKVRKSREVTERKSRVQTFLTEALKSADIYANAQQLSINAKNPVERINEAFKMLINALYHKLPYMTHHIESTKQLQELLEQPSIQMAMLGELEENQLALQELDTYIERLSSRNQPPTVKNMTTHFSKQPYGWNEIDTTGLLIRLYKTQQVKLLLNNSYLQPEDKEMLSYLTKRDYVDRVVVQKRERISSLIIKGVMDLSRDLFNVTALPQDEDSLMETFIHLLKKEKEHIGTLIAHYAHRNYPGEEVLIDGEKHIKELLEIRDTATFYAKVRELRNELKAYATNVEEVKNFFDNQRSIYDRALDKLMLFEGNATYVNDEELLKTVDQMKKVIRHREPYDTIQQLPDLYQSFDDRFVDLLKEECKPIKTSIEEDQHVVIEELELHPNVKSIFVENVRDQFLSLKDRLESVNNFYEAIAMQTESDRLKVRFMHAIQQKLAELSAVPVQIEPEDDSAEPVQPTKPAKKTKTISKMTMLRGTTKIESHEDIDKFLQDLRAKLEAEFDEDTIITLV</sequence>
<dbReference type="NCBIfam" id="NF033441">
    <property type="entry name" value="BREX_BrxC"/>
    <property type="match status" value="1"/>
</dbReference>
<evidence type="ECO:0000313" key="4">
    <source>
        <dbReference type="EMBL" id="VDC19304.1"/>
    </source>
</evidence>
<dbReference type="InterPro" id="IPR058037">
    <property type="entry name" value="BREX_BrxC_helical"/>
</dbReference>
<organism evidence="4 5">
    <name type="scientific">Filibacter tadaridae</name>
    <dbReference type="NCBI Taxonomy" id="2483811"/>
    <lineage>
        <taxon>Bacteria</taxon>
        <taxon>Bacillati</taxon>
        <taxon>Bacillota</taxon>
        <taxon>Bacilli</taxon>
        <taxon>Bacillales</taxon>
        <taxon>Caryophanaceae</taxon>
        <taxon>Filibacter</taxon>
    </lineage>
</organism>
<protein>
    <recommendedName>
        <fullName evidence="6">BREX system P-loop protein BrxC</fullName>
    </recommendedName>
</protein>
<feature type="domain" description="Probable ATP-binding protein BrxC 4th six-stranded beta-sheet" evidence="3">
    <location>
        <begin position="555"/>
        <end position="727"/>
    </location>
</feature>
<evidence type="ECO:0000259" key="2">
    <source>
        <dbReference type="Pfam" id="PF25792"/>
    </source>
</evidence>
<dbReference type="EMBL" id="UXAV01000017">
    <property type="protein sequence ID" value="VDC19304.1"/>
    <property type="molecule type" value="Genomic_DNA"/>
</dbReference>
<dbReference type="InterPro" id="IPR027417">
    <property type="entry name" value="P-loop_NTPase"/>
</dbReference>
<dbReference type="RefSeq" id="WP_124068694.1">
    <property type="nucleotide sequence ID" value="NZ_CBCRXF010000003.1"/>
</dbReference>
<proteinExistence type="predicted"/>
<dbReference type="OrthoDB" id="3201900at2"/>
<dbReference type="InterPro" id="IPR058038">
    <property type="entry name" value="BREX_BrxC_wHTH"/>
</dbReference>
<dbReference type="Proteomes" id="UP000270468">
    <property type="component" value="Unassembled WGS sequence"/>
</dbReference>
<keyword evidence="5" id="KW-1185">Reference proteome</keyword>
<evidence type="ECO:0000259" key="1">
    <source>
        <dbReference type="Pfam" id="PF25791"/>
    </source>
</evidence>
<evidence type="ECO:0000259" key="3">
    <source>
        <dbReference type="Pfam" id="PF25796"/>
    </source>
</evidence>
<dbReference type="Pfam" id="PF25796">
    <property type="entry name" value="BREX_BrxC_4th"/>
    <property type="match status" value="1"/>
</dbReference>
<name>A0A3P5WDN4_9BACL</name>
<reference evidence="4 5" key="1">
    <citation type="submission" date="2018-11" db="EMBL/GenBank/DDBJ databases">
        <authorList>
            <person name="Criscuolo A."/>
        </authorList>
    </citation>
    <scope>NUCLEOTIDE SEQUENCE [LARGE SCALE GENOMIC DNA]</scope>
    <source>
        <strain evidence="4">ATB-66</strain>
    </source>
</reference>
<dbReference type="InterPro" id="IPR047679">
    <property type="entry name" value="BREX_BrxC"/>
</dbReference>
<feature type="domain" description="Probable ATP-binding protein BrxC alpha-helical" evidence="2">
    <location>
        <begin position="865"/>
        <end position="985"/>
    </location>
</feature>
<dbReference type="SUPFAM" id="SSF52540">
    <property type="entry name" value="P-loop containing nucleoside triphosphate hydrolases"/>
    <property type="match status" value="1"/>
</dbReference>
<dbReference type="Pfam" id="PF25792">
    <property type="entry name" value="BREX_BrxC_helical"/>
    <property type="match status" value="1"/>
</dbReference>
<dbReference type="InterPro" id="IPR058036">
    <property type="entry name" value="BREX_BrxC_4th"/>
</dbReference>
<gene>
    <name evidence="4" type="ORF">FILTAD_00240</name>
</gene>
<evidence type="ECO:0008006" key="6">
    <source>
        <dbReference type="Google" id="ProtNLM"/>
    </source>
</evidence>